<name>A0ACC6K1Z4_9PSED</name>
<dbReference type="Proteomes" id="UP001259587">
    <property type="component" value="Unassembled WGS sequence"/>
</dbReference>
<organism evidence="1 2">
    <name type="scientific">Pseudomonas hunanensis</name>
    <dbReference type="NCBI Taxonomy" id="1247546"/>
    <lineage>
        <taxon>Bacteria</taxon>
        <taxon>Pseudomonadati</taxon>
        <taxon>Pseudomonadota</taxon>
        <taxon>Gammaproteobacteria</taxon>
        <taxon>Pseudomonadales</taxon>
        <taxon>Pseudomonadaceae</taxon>
        <taxon>Pseudomonas</taxon>
    </lineage>
</organism>
<evidence type="ECO:0000313" key="1">
    <source>
        <dbReference type="EMBL" id="MDR6712458.1"/>
    </source>
</evidence>
<keyword evidence="2" id="KW-1185">Reference proteome</keyword>
<comment type="caution">
    <text evidence="1">The sequence shown here is derived from an EMBL/GenBank/DDBJ whole genome shotgun (WGS) entry which is preliminary data.</text>
</comment>
<protein>
    <submittedName>
        <fullName evidence="1">Uncharacterized protein</fullName>
    </submittedName>
</protein>
<evidence type="ECO:0000313" key="2">
    <source>
        <dbReference type="Proteomes" id="UP001259587"/>
    </source>
</evidence>
<proteinExistence type="predicted"/>
<accession>A0ACC6K1Z4</accession>
<reference evidence="1" key="1">
    <citation type="submission" date="2023-07" db="EMBL/GenBank/DDBJ databases">
        <title>Sorghum-associated microbial communities from plants grown in Nebraska, USA.</title>
        <authorList>
            <person name="Schachtman D."/>
        </authorList>
    </citation>
    <scope>NUCLEOTIDE SEQUENCE</scope>
    <source>
        <strain evidence="1">BE56</strain>
    </source>
</reference>
<sequence>MSNTHDQAMHFIYRQVLERLLEHLTQAQRASLQLLIQRLLVAAGGVDYVGQFQLVVVHGPDRKSALLLACLRAAQLIIAQRAPATFRMRVLVTSLPISGPDSLKHHERCFSQLFMQDDPRIDLLMIQGHALVPFSSRPVTSAAEWAQTRESLLLFGHLNQGRPEAIFGSRLHLQLAEALDRTLEGHDGVAALVTIIPQRQRQRYLAWCRRCLRLAGEPGLSASGVNLASWAEPLRRLHDLVAAPLAAACGVPPQAGGQHLLRVITVDELLEPEGVDDQLERMLDLHFSVTACDAPLAGYFEADALAQLRLLRDRMLLRKAQGRDFRLGLRRRGKVATVLPFERGSTRFLQALDLNHNQLICLLCAPFANHGRGLAEFIECFHPGMLIAVPHLHRALRGNPSPSGVTQWLMEISGLSLKQLKAIYARQVGQPARRMLVNLARRDLALRLMVHDSRDH</sequence>
<dbReference type="EMBL" id="JAVDTH010000009">
    <property type="protein sequence ID" value="MDR6712458.1"/>
    <property type="molecule type" value="Genomic_DNA"/>
</dbReference>
<gene>
    <name evidence="1" type="ORF">J2W83_002059</name>
</gene>